<dbReference type="OrthoDB" id="9764248at2"/>
<dbReference type="PANTHER" id="PTHR24286:SF24">
    <property type="entry name" value="LANOSTEROL 14-ALPHA DEMETHYLASE"/>
    <property type="match status" value="1"/>
</dbReference>
<dbReference type="GO" id="GO:0016125">
    <property type="term" value="P:sterol metabolic process"/>
    <property type="evidence" value="ECO:0007669"/>
    <property type="project" value="TreeGrafter"/>
</dbReference>
<evidence type="ECO:0000256" key="4">
    <source>
        <dbReference type="ARBA" id="ARBA00022723"/>
    </source>
</evidence>
<dbReference type="Gene3D" id="1.10.630.10">
    <property type="entry name" value="Cytochrome P450"/>
    <property type="match status" value="1"/>
</dbReference>
<accession>A0A1G8L001</accession>
<evidence type="ECO:0000256" key="3">
    <source>
        <dbReference type="ARBA" id="ARBA00022617"/>
    </source>
</evidence>
<dbReference type="EMBL" id="FNEJ01000005">
    <property type="protein sequence ID" value="SDI48956.1"/>
    <property type="molecule type" value="Genomic_DNA"/>
</dbReference>
<dbReference type="InterPro" id="IPR001128">
    <property type="entry name" value="Cyt_P450"/>
</dbReference>
<evidence type="ECO:0000313" key="9">
    <source>
        <dbReference type="EMBL" id="SDI48956.1"/>
    </source>
</evidence>
<reference evidence="9 10" key="1">
    <citation type="submission" date="2016-10" db="EMBL/GenBank/DDBJ databases">
        <authorList>
            <person name="de Groot N.N."/>
        </authorList>
    </citation>
    <scope>NUCLEOTIDE SEQUENCE [LARGE SCALE GENOMIC DNA]</scope>
    <source>
        <strain evidence="9 10">DSM 26424</strain>
    </source>
</reference>
<keyword evidence="7" id="KW-0503">Monooxygenase</keyword>
<dbReference type="GO" id="GO:0004497">
    <property type="term" value="F:monooxygenase activity"/>
    <property type="evidence" value="ECO:0007669"/>
    <property type="project" value="UniProtKB-KW"/>
</dbReference>
<dbReference type="Proteomes" id="UP000199093">
    <property type="component" value="Unassembled WGS sequence"/>
</dbReference>
<keyword evidence="10" id="KW-1185">Reference proteome</keyword>
<organism evidence="9 10">
    <name type="scientific">Salipiger marinus</name>
    <dbReference type="NCBI Taxonomy" id="555512"/>
    <lineage>
        <taxon>Bacteria</taxon>
        <taxon>Pseudomonadati</taxon>
        <taxon>Pseudomonadota</taxon>
        <taxon>Alphaproteobacteria</taxon>
        <taxon>Rhodobacterales</taxon>
        <taxon>Roseobacteraceae</taxon>
        <taxon>Salipiger</taxon>
    </lineage>
</organism>
<keyword evidence="4" id="KW-0479">Metal-binding</keyword>
<dbReference type="InterPro" id="IPR036396">
    <property type="entry name" value="Cyt_P450_sf"/>
</dbReference>
<dbReference type="RefSeq" id="WP_089845540.1">
    <property type="nucleotide sequence ID" value="NZ_FNEJ01000005.1"/>
</dbReference>
<keyword evidence="3" id="KW-0349">Heme</keyword>
<dbReference type="Pfam" id="PF00067">
    <property type="entry name" value="p450"/>
    <property type="match status" value="1"/>
</dbReference>
<dbReference type="GO" id="GO:0016705">
    <property type="term" value="F:oxidoreductase activity, acting on paired donors, with incorporation or reduction of molecular oxygen"/>
    <property type="evidence" value="ECO:0007669"/>
    <property type="project" value="InterPro"/>
</dbReference>
<evidence type="ECO:0000256" key="8">
    <source>
        <dbReference type="SAM" id="MobiDB-lite"/>
    </source>
</evidence>
<dbReference type="AlphaFoldDB" id="A0A1G8L001"/>
<evidence type="ECO:0000256" key="1">
    <source>
        <dbReference type="ARBA" id="ARBA00001971"/>
    </source>
</evidence>
<name>A0A1G8L001_9RHOB</name>
<feature type="region of interest" description="Disordered" evidence="8">
    <location>
        <begin position="327"/>
        <end position="346"/>
    </location>
</feature>
<dbReference type="GO" id="GO:0020037">
    <property type="term" value="F:heme binding"/>
    <property type="evidence" value="ECO:0007669"/>
    <property type="project" value="InterPro"/>
</dbReference>
<dbReference type="SUPFAM" id="SSF48264">
    <property type="entry name" value="Cytochrome P450"/>
    <property type="match status" value="1"/>
</dbReference>
<evidence type="ECO:0000256" key="7">
    <source>
        <dbReference type="ARBA" id="ARBA00023033"/>
    </source>
</evidence>
<evidence type="ECO:0000256" key="2">
    <source>
        <dbReference type="ARBA" id="ARBA00010617"/>
    </source>
</evidence>
<gene>
    <name evidence="9" type="ORF">SAMN04487993_1005195</name>
</gene>
<evidence type="ECO:0000256" key="6">
    <source>
        <dbReference type="ARBA" id="ARBA00023004"/>
    </source>
</evidence>
<comment type="cofactor">
    <cofactor evidence="1">
        <name>heme</name>
        <dbReference type="ChEBI" id="CHEBI:30413"/>
    </cofactor>
</comment>
<proteinExistence type="inferred from homology"/>
<protein>
    <submittedName>
        <fullName evidence="9">Fatty-acid peroxygenase</fullName>
    </submittedName>
</protein>
<dbReference type="GO" id="GO:0005506">
    <property type="term" value="F:iron ion binding"/>
    <property type="evidence" value="ECO:0007669"/>
    <property type="project" value="InterPro"/>
</dbReference>
<keyword evidence="6" id="KW-0408">Iron</keyword>
<dbReference type="STRING" id="555512.SAMN04487993_1005195"/>
<keyword evidence="5" id="KW-0560">Oxidoreductase</keyword>
<evidence type="ECO:0000313" key="10">
    <source>
        <dbReference type="Proteomes" id="UP000199093"/>
    </source>
</evidence>
<comment type="similarity">
    <text evidence="2">Belongs to the cytochrome P450 family.</text>
</comment>
<evidence type="ECO:0000256" key="5">
    <source>
        <dbReference type="ARBA" id="ARBA00023002"/>
    </source>
</evidence>
<sequence length="408" mass="44978">MTPDSLPRDPAPDATLALLRQGYRFIPDRCARFGGDAFRTRLLGREVLCFSGPRGVRLLYGAGGLTRQGAMPPTVLRLLQDKGSVQQLEGAAHRHRKALFLRLLVEEEAGETLATDFRRAWAERLRQQGETRVLDSASDTLAEVACRWVGFGPQISADADLRRALYLMSARTGSVGPRVLMALLRRRRVERRLARALDTLAPGSPGHRIARFAEDGRPLPPEVAVVEILNLLRPIVAVGRYIAFAARILVVEPRWIPWLRAAEDPELEAFCEELRRTSPFFPMTAALTTRPVRHEGLDLPEGQWLLADLWGPMQAASAFARPEDFDPARGQSWRGQDSAFAPQGAGDLASTHRCPGEKVTLALMAAGLKVLCRDLDWHAPPQDLSVALNRVPARPESGVILSGITPRA</sequence>
<dbReference type="PANTHER" id="PTHR24286">
    <property type="entry name" value="CYTOCHROME P450 26"/>
    <property type="match status" value="1"/>
</dbReference>